<dbReference type="Pfam" id="PF21104">
    <property type="entry name" value="Glyco_hydro_78_N"/>
    <property type="match status" value="1"/>
</dbReference>
<dbReference type="Pfam" id="PF17389">
    <property type="entry name" value="Bac_rhamnosid6H"/>
    <property type="match status" value="1"/>
</dbReference>
<dbReference type="SUPFAM" id="SSF48208">
    <property type="entry name" value="Six-hairpin glycosidases"/>
    <property type="match status" value="1"/>
</dbReference>
<reference evidence="3 4" key="1">
    <citation type="submission" date="2016-11" db="EMBL/GenBank/DDBJ databases">
        <title>Interaction between Lactobacillus species and yeast in water kefir.</title>
        <authorList>
            <person name="Behr J."/>
            <person name="Xu D."/>
            <person name="Vogel R.F."/>
        </authorList>
    </citation>
    <scope>NUCLEOTIDE SEQUENCE [LARGE SCALE GENOMIC DNA]</scope>
    <source>
        <strain evidence="3 4">TMW 1.1822</strain>
    </source>
</reference>
<dbReference type="AlphaFoldDB" id="A0A3Q8CA60"/>
<dbReference type="InterPro" id="IPR008928">
    <property type="entry name" value="6-hairpin_glycosidase_sf"/>
</dbReference>
<feature type="domain" description="Glycosyl hydrolase family 78 alpha-rhamnosidase N-terminal" evidence="2">
    <location>
        <begin position="35"/>
        <end position="174"/>
    </location>
</feature>
<dbReference type="KEGG" id="lhw:BSQ49_09510"/>
<dbReference type="EMBL" id="CP018176">
    <property type="protein sequence ID" value="AUJ30397.1"/>
    <property type="molecule type" value="Genomic_DNA"/>
</dbReference>
<evidence type="ECO:0000259" key="2">
    <source>
        <dbReference type="Pfam" id="PF21104"/>
    </source>
</evidence>
<protein>
    <submittedName>
        <fullName evidence="3">Alpha-rhamnosidase</fullName>
    </submittedName>
</protein>
<dbReference type="InterPro" id="IPR035396">
    <property type="entry name" value="Bac_rhamnosid6H"/>
</dbReference>
<dbReference type="InterPro" id="IPR012341">
    <property type="entry name" value="6hp_glycosidase-like_sf"/>
</dbReference>
<sequence>MEFQMNQKIKFKHNFELLEKARQLKPRLNTEKVTPKKLVRIVPNQEELFGYSVVPIAESVTGLSKMLFSKGQRVILDLGDHHVGNFQVKIDSVGSPMDAPLWLHVVFAELPVELGTIHEEYNGLLSSSWLAEEYLHLDVLPTLLKMPRRYACRYIMLEVLDTSPKWKVAFSDPAFIAESSVSLDQVVKLNSGDQVLDKIDQVSCKTLHDCMQDVFEDGPKRDRRLWLGDLRLQALANYATFDNQQLVKRCLYLFGGLTTEDGKISANIFTQTEPIPDDTFLYDYSLFFISTLADYFEHYQDQEVLRDLFPIAQQQLDMALQLVNEEGEVEIDSNWPVFIDWSQEFDKSTCAQAVVIYTVKQFLELSNEMHVEDGKYREKLNKLTSYAIEKLYDRQRGLFISGREGEVNIASQVWMALAKVLSPAENHQLMEITQKELFPITGIATPYMYHHVCAALFETQHSAAALDLIKNYWGRMIEYGADTFWEAFQPENPAFSPYQSMAINSYCHAWSCTPAYLLRKYLK</sequence>
<organism evidence="3 4">
    <name type="scientific">Liquorilactobacillus hordei</name>
    <dbReference type="NCBI Taxonomy" id="468911"/>
    <lineage>
        <taxon>Bacteria</taxon>
        <taxon>Bacillati</taxon>
        <taxon>Bacillota</taxon>
        <taxon>Bacilli</taxon>
        <taxon>Lactobacillales</taxon>
        <taxon>Lactobacillaceae</taxon>
        <taxon>Liquorilactobacillus</taxon>
    </lineage>
</organism>
<feature type="domain" description="Alpha-L-rhamnosidase six-hairpin glycosidase" evidence="1">
    <location>
        <begin position="185"/>
        <end position="521"/>
    </location>
</feature>
<dbReference type="InterPro" id="IPR049164">
    <property type="entry name" value="Glyco_hydro_78_N"/>
</dbReference>
<dbReference type="PANTHER" id="PTHR34987:SF4">
    <property type="entry name" value="ALPHA-L-RHAMNOSIDASE C-TERMINAL DOMAIN-CONTAINING PROTEIN"/>
    <property type="match status" value="1"/>
</dbReference>
<dbReference type="PANTHER" id="PTHR34987">
    <property type="entry name" value="C, PUTATIVE (AFU_ORTHOLOGUE AFUA_3G02880)-RELATED"/>
    <property type="match status" value="1"/>
</dbReference>
<evidence type="ECO:0000313" key="3">
    <source>
        <dbReference type="EMBL" id="AUJ30397.1"/>
    </source>
</evidence>
<dbReference type="GO" id="GO:0005975">
    <property type="term" value="P:carbohydrate metabolic process"/>
    <property type="evidence" value="ECO:0007669"/>
    <property type="project" value="InterPro"/>
</dbReference>
<gene>
    <name evidence="3" type="ORF">BSQ49_09510</name>
</gene>
<evidence type="ECO:0000313" key="4">
    <source>
        <dbReference type="Proteomes" id="UP000314960"/>
    </source>
</evidence>
<dbReference type="Proteomes" id="UP000314960">
    <property type="component" value="Chromosome"/>
</dbReference>
<dbReference type="Gene3D" id="1.50.10.10">
    <property type="match status" value="1"/>
</dbReference>
<proteinExistence type="predicted"/>
<name>A0A3Q8CA60_9LACO</name>
<evidence type="ECO:0000259" key="1">
    <source>
        <dbReference type="Pfam" id="PF17389"/>
    </source>
</evidence>
<dbReference type="RefSeq" id="WP_141054520.1">
    <property type="nucleotide sequence ID" value="NZ_CP018176.1"/>
</dbReference>
<accession>A0A3Q8CA60</accession>